<organism evidence="1 2">
    <name type="scientific">Artemisia annua</name>
    <name type="common">Sweet wormwood</name>
    <dbReference type="NCBI Taxonomy" id="35608"/>
    <lineage>
        <taxon>Eukaryota</taxon>
        <taxon>Viridiplantae</taxon>
        <taxon>Streptophyta</taxon>
        <taxon>Embryophyta</taxon>
        <taxon>Tracheophyta</taxon>
        <taxon>Spermatophyta</taxon>
        <taxon>Magnoliopsida</taxon>
        <taxon>eudicotyledons</taxon>
        <taxon>Gunneridae</taxon>
        <taxon>Pentapetalae</taxon>
        <taxon>asterids</taxon>
        <taxon>campanulids</taxon>
        <taxon>Asterales</taxon>
        <taxon>Asteraceae</taxon>
        <taxon>Asteroideae</taxon>
        <taxon>Anthemideae</taxon>
        <taxon>Artemisiinae</taxon>
        <taxon>Artemisia</taxon>
    </lineage>
</organism>
<name>A0A2U1QAW3_ARTAN</name>
<evidence type="ECO:0000313" key="1">
    <source>
        <dbReference type="EMBL" id="PWA95155.1"/>
    </source>
</evidence>
<dbReference type="InterPro" id="IPR032675">
    <property type="entry name" value="LRR_dom_sf"/>
</dbReference>
<comment type="caution">
    <text evidence="1">The sequence shown here is derived from an EMBL/GenBank/DDBJ whole genome shotgun (WGS) entry which is preliminary data.</text>
</comment>
<dbReference type="Gene3D" id="3.80.10.10">
    <property type="entry name" value="Ribonuclease Inhibitor"/>
    <property type="match status" value="2"/>
</dbReference>
<dbReference type="PANTHER" id="PTHR45752">
    <property type="entry name" value="LEUCINE-RICH REPEAT-CONTAINING"/>
    <property type="match status" value="1"/>
</dbReference>
<gene>
    <name evidence="1" type="ORF">CTI12_AA054020</name>
</gene>
<proteinExistence type="predicted"/>
<protein>
    <submittedName>
        <fullName evidence="1">Leucine-rich repeat-containing protein</fullName>
    </submittedName>
</protein>
<accession>A0A2U1QAW3</accession>
<keyword evidence="2" id="KW-1185">Reference proteome</keyword>
<dbReference type="Proteomes" id="UP000245207">
    <property type="component" value="Unassembled WGS sequence"/>
</dbReference>
<evidence type="ECO:0000313" key="2">
    <source>
        <dbReference type="Proteomes" id="UP000245207"/>
    </source>
</evidence>
<dbReference type="STRING" id="35608.A0A2U1QAW3"/>
<dbReference type="AlphaFoldDB" id="A0A2U1QAW3"/>
<sequence length="381" mass="43293">MDSLIELRLTGTAIEIVPSLVGEYCTNLVSLDLTHCRELKRIECNFRHLKHLKECYLMGCYQLKKLADNFFDVNCCLEALSLSTDVTYVKSPLVNRIAIRSGLRFLYQIPVSIKLPLFPRFLKKLRLVGSNLGDGNIPSNIVELSCLQVLDLRCNDFSQLPSNLSQLASLKLLDVSSCENLIELSDLPSSIAILQADDCDSLESLGDLSNCKWLWKVSCYRFWKKMVGGVRVLHSLLQGNAVENHFMSLSCGRASPQKPYQSTFTLQLPHNWYNDFTGFLLCTDKDVWQGPYLIVIKQEETCFDVQRDHWPEFDKNPESDEYETVGYVSFGSLRHTSWWNPAYNKLSFELGDEVYNLKVGLVPRKCNGDSNERAKGAVDSS</sequence>
<dbReference type="OrthoDB" id="1752416at2759"/>
<dbReference type="PANTHER" id="PTHR45752:SF171">
    <property type="entry name" value="TMV RESISTANCE PROTEIN N-LIKE"/>
    <property type="match status" value="1"/>
</dbReference>
<dbReference type="InterPro" id="IPR050715">
    <property type="entry name" value="LRR-SigEffector_domain"/>
</dbReference>
<dbReference type="SUPFAM" id="SSF52058">
    <property type="entry name" value="L domain-like"/>
    <property type="match status" value="1"/>
</dbReference>
<reference evidence="1 2" key="1">
    <citation type="journal article" date="2018" name="Mol. Plant">
        <title>The genome of Artemisia annua provides insight into the evolution of Asteraceae family and artemisinin biosynthesis.</title>
        <authorList>
            <person name="Shen Q."/>
            <person name="Zhang L."/>
            <person name="Liao Z."/>
            <person name="Wang S."/>
            <person name="Yan T."/>
            <person name="Shi P."/>
            <person name="Liu M."/>
            <person name="Fu X."/>
            <person name="Pan Q."/>
            <person name="Wang Y."/>
            <person name="Lv Z."/>
            <person name="Lu X."/>
            <person name="Zhang F."/>
            <person name="Jiang W."/>
            <person name="Ma Y."/>
            <person name="Chen M."/>
            <person name="Hao X."/>
            <person name="Li L."/>
            <person name="Tang Y."/>
            <person name="Lv G."/>
            <person name="Zhou Y."/>
            <person name="Sun X."/>
            <person name="Brodelius P.E."/>
            <person name="Rose J.K.C."/>
            <person name="Tang K."/>
        </authorList>
    </citation>
    <scope>NUCLEOTIDE SEQUENCE [LARGE SCALE GENOMIC DNA]</scope>
    <source>
        <strain evidence="2">cv. Huhao1</strain>
        <tissue evidence="1">Leaf</tissue>
    </source>
</reference>
<dbReference type="EMBL" id="PKPP01000261">
    <property type="protein sequence ID" value="PWA95155.1"/>
    <property type="molecule type" value="Genomic_DNA"/>
</dbReference>